<gene>
    <name evidence="3" type="primary">LOC115228377</name>
</gene>
<dbReference type="InterPro" id="IPR000477">
    <property type="entry name" value="RT_dom"/>
</dbReference>
<dbReference type="SUPFAM" id="SSF56672">
    <property type="entry name" value="DNA/RNA polymerases"/>
    <property type="match status" value="1"/>
</dbReference>
<evidence type="ECO:0000313" key="3">
    <source>
        <dbReference type="RefSeq" id="XP_029654833.1"/>
    </source>
</evidence>
<sequence length="177" mass="20271">MSRACDSIHRDLLMKILQSFLEEDETRMIQVLLTNTELTVRLGMTLSRPFLTNVETSQGESLSPLLFLIYLEAALRELRSLYEESIAEIIYADDVDFVFSDRSALARLLEIAPGKLGKWFLKINSDKTEVVEILRSDTQLIETRRLSKKLGSLLGDREDIMRRKTLAAVALKTFMKN</sequence>
<keyword evidence="2" id="KW-1185">Reference proteome</keyword>
<proteinExistence type="predicted"/>
<dbReference type="KEGG" id="osn:115228377"/>
<dbReference type="PANTHER" id="PTHR47027:SF20">
    <property type="entry name" value="REVERSE TRANSCRIPTASE-LIKE PROTEIN WITH RNA-DIRECTED DNA POLYMERASE DOMAIN"/>
    <property type="match status" value="1"/>
</dbReference>
<accession>A0A6P7TSV5</accession>
<dbReference type="PANTHER" id="PTHR47027">
    <property type="entry name" value="REVERSE TRANSCRIPTASE DOMAIN-CONTAINING PROTEIN"/>
    <property type="match status" value="1"/>
</dbReference>
<evidence type="ECO:0000313" key="2">
    <source>
        <dbReference type="Proteomes" id="UP000515154"/>
    </source>
</evidence>
<dbReference type="AlphaFoldDB" id="A0A6P7TSV5"/>
<protein>
    <submittedName>
        <fullName evidence="3">Uncharacterized protein LOC115228377</fullName>
    </submittedName>
</protein>
<dbReference type="InterPro" id="IPR043502">
    <property type="entry name" value="DNA/RNA_pol_sf"/>
</dbReference>
<evidence type="ECO:0000259" key="1">
    <source>
        <dbReference type="PROSITE" id="PS50878"/>
    </source>
</evidence>
<dbReference type="Proteomes" id="UP000515154">
    <property type="component" value="Unplaced"/>
</dbReference>
<dbReference type="Pfam" id="PF00078">
    <property type="entry name" value="RVT_1"/>
    <property type="match status" value="1"/>
</dbReference>
<feature type="domain" description="Reverse transcriptase" evidence="1">
    <location>
        <begin position="1"/>
        <end position="154"/>
    </location>
</feature>
<reference evidence="3" key="1">
    <citation type="submission" date="2025-08" db="UniProtKB">
        <authorList>
            <consortium name="RefSeq"/>
        </authorList>
    </citation>
    <scope>IDENTIFICATION</scope>
</reference>
<organism evidence="2 3">
    <name type="scientific">Octopus sinensis</name>
    <name type="common">East Asian common octopus</name>
    <dbReference type="NCBI Taxonomy" id="2607531"/>
    <lineage>
        <taxon>Eukaryota</taxon>
        <taxon>Metazoa</taxon>
        <taxon>Spiralia</taxon>
        <taxon>Lophotrochozoa</taxon>
        <taxon>Mollusca</taxon>
        <taxon>Cephalopoda</taxon>
        <taxon>Coleoidea</taxon>
        <taxon>Octopodiformes</taxon>
        <taxon>Octopoda</taxon>
        <taxon>Incirrata</taxon>
        <taxon>Octopodidae</taxon>
        <taxon>Octopus</taxon>
    </lineage>
</organism>
<dbReference type="RefSeq" id="XP_029654833.1">
    <property type="nucleotide sequence ID" value="XM_029798973.1"/>
</dbReference>
<name>A0A6P7TSV5_9MOLL</name>
<dbReference type="PROSITE" id="PS50878">
    <property type="entry name" value="RT_POL"/>
    <property type="match status" value="1"/>
</dbReference>